<dbReference type="InterPro" id="IPR036180">
    <property type="entry name" value="Gelsolin-like_dom_sf"/>
</dbReference>
<dbReference type="Gene3D" id="3.40.20.10">
    <property type="entry name" value="Severin"/>
    <property type="match status" value="1"/>
</dbReference>
<dbReference type="SUPFAM" id="SSF53300">
    <property type="entry name" value="vWA-like"/>
    <property type="match status" value="1"/>
</dbReference>
<dbReference type="Gene3D" id="3.40.50.410">
    <property type="entry name" value="von Willebrand factor, type A domain"/>
    <property type="match status" value="1"/>
</dbReference>
<feature type="domain" description="Sec23/Sec24 trunk" evidence="4">
    <location>
        <begin position="193"/>
        <end position="445"/>
    </location>
</feature>
<evidence type="ECO:0000256" key="2">
    <source>
        <dbReference type="ARBA" id="ARBA00004397"/>
    </source>
</evidence>
<dbReference type="SUPFAM" id="SSF81995">
    <property type="entry name" value="beta-sandwich domain of Sec23/24"/>
    <property type="match status" value="1"/>
</dbReference>
<feature type="domain" description="Sec23/Sec24 beta-sandwich" evidence="5">
    <location>
        <begin position="450"/>
        <end position="538"/>
    </location>
</feature>
<dbReference type="Pfam" id="PF04811">
    <property type="entry name" value="Sec23_trunk"/>
    <property type="match status" value="1"/>
</dbReference>
<dbReference type="InterPro" id="IPR036465">
    <property type="entry name" value="vWFA_dom_sf"/>
</dbReference>
<protein>
    <submittedName>
        <fullName evidence="6">Uncharacterized protein</fullName>
    </submittedName>
</protein>
<dbReference type="Gene3D" id="2.30.30.380">
    <property type="entry name" value="Zn-finger domain of Sec23/24"/>
    <property type="match status" value="1"/>
</dbReference>
<keyword evidence="3" id="KW-0968">Cytoplasmic vesicle</keyword>
<dbReference type="SUPFAM" id="SSF82754">
    <property type="entry name" value="C-terminal, gelsolin-like domain of Sec23/24"/>
    <property type="match status" value="1"/>
</dbReference>
<evidence type="ECO:0000259" key="4">
    <source>
        <dbReference type="Pfam" id="PF04811"/>
    </source>
</evidence>
<name>A0ABQ9ZD08_9CRUS</name>
<gene>
    <name evidence="6" type="ORF">OUZ56_019922</name>
</gene>
<dbReference type="Pfam" id="PF08033">
    <property type="entry name" value="Sec23_BS"/>
    <property type="match status" value="1"/>
</dbReference>
<evidence type="ECO:0000256" key="3">
    <source>
        <dbReference type="ARBA" id="ARBA00023329"/>
    </source>
</evidence>
<dbReference type="InterPro" id="IPR029006">
    <property type="entry name" value="ADF-H/Gelsolin-like_dom_sf"/>
</dbReference>
<proteinExistence type="predicted"/>
<dbReference type="InterPro" id="IPR036174">
    <property type="entry name" value="Znf_Sec23_Sec24_sf"/>
</dbReference>
<dbReference type="PANTHER" id="PTHR13803">
    <property type="entry name" value="SEC24-RELATED PROTEIN"/>
    <property type="match status" value="1"/>
</dbReference>
<dbReference type="Gene3D" id="2.60.40.1670">
    <property type="entry name" value="beta-sandwich domain of Sec23/24"/>
    <property type="match status" value="1"/>
</dbReference>
<organism evidence="6 7">
    <name type="scientific">Daphnia magna</name>
    <dbReference type="NCBI Taxonomy" id="35525"/>
    <lineage>
        <taxon>Eukaryota</taxon>
        <taxon>Metazoa</taxon>
        <taxon>Ecdysozoa</taxon>
        <taxon>Arthropoda</taxon>
        <taxon>Crustacea</taxon>
        <taxon>Branchiopoda</taxon>
        <taxon>Diplostraca</taxon>
        <taxon>Cladocera</taxon>
        <taxon>Anomopoda</taxon>
        <taxon>Daphniidae</taxon>
        <taxon>Daphnia</taxon>
    </lineage>
</organism>
<comment type="subcellular location">
    <subcellularLocation>
        <location evidence="1">Cytoplasmic vesicle</location>
        <location evidence="1">COPII-coated vesicle membrane</location>
        <topology evidence="1">Peripheral membrane protein</topology>
        <orientation evidence="1">Cytoplasmic side</orientation>
    </subcellularLocation>
    <subcellularLocation>
        <location evidence="2">Endoplasmic reticulum membrane</location>
        <topology evidence="2">Peripheral membrane protein</topology>
        <orientation evidence="2">Cytoplasmic side</orientation>
    </subcellularLocation>
</comment>
<dbReference type="SUPFAM" id="SSF82919">
    <property type="entry name" value="Zn-finger domain of Sec23/24"/>
    <property type="match status" value="1"/>
</dbReference>
<comment type="caution">
    <text evidence="6">The sequence shown here is derived from an EMBL/GenBank/DDBJ whole genome shotgun (WGS) entry which is preliminary data.</text>
</comment>
<dbReference type="InterPro" id="IPR050550">
    <property type="entry name" value="SEC23_SEC24_subfamily"/>
</dbReference>
<dbReference type="Gene3D" id="1.20.120.730">
    <property type="entry name" value="Sec23/Sec24 helical domain"/>
    <property type="match status" value="1"/>
</dbReference>
<dbReference type="InterPro" id="IPR012990">
    <property type="entry name" value="Beta-sandwich_Sec23_24"/>
</dbReference>
<dbReference type="InterPro" id="IPR006896">
    <property type="entry name" value="Sec23/24_trunk_dom"/>
</dbReference>
<evidence type="ECO:0000259" key="5">
    <source>
        <dbReference type="Pfam" id="PF08033"/>
    </source>
</evidence>
<evidence type="ECO:0000256" key="1">
    <source>
        <dbReference type="ARBA" id="ARBA00004299"/>
    </source>
</evidence>
<accession>A0ABQ9ZD08</accession>
<dbReference type="EMBL" id="JAOYFB010000003">
    <property type="protein sequence ID" value="KAK4010790.1"/>
    <property type="molecule type" value="Genomic_DNA"/>
</dbReference>
<dbReference type="Proteomes" id="UP001234178">
    <property type="component" value="Unassembled WGS sequence"/>
</dbReference>
<sequence>MTTSKSFSISKSFAGSKEMPYQQSGRRNPVINDPYLFDSKSPVITQQPECNYVGGKAFPNFSKHEDLFQNKTKLSDNVDASHKKPDILDAANCKPNVVRSTLTQIPRNPDVLTMSGIPFAMFFQPFGAYFHPFTDFPEPDKWRCSFCTTLNCLSETIQHRTKGYPCIIGPELTSASVDFPSAPSQNGDQLNKLPVYLYLLDTSPEALATGYLPLFCDTLLNELGRLISFPTARIGFITYDRVVHLYKRGLHSRSPLQQLLIPLENIKEISNDIKGRSTDYLLNVATFYDTITHLLKQLPLLFPQRPCNQTQETSTSALGAALTLGFGITRSPGGRITVVQASRLDVEPGILDEPIKKKPSFLEKWGFGYFTIQKPANTFYQRMGIKCCQNFVSVDLFLLGGQNMDLTNLVDVAKLSGGNSYRFLDFNRNDSRHSKRFKETLRRYLSREIGWNTSFEQKVHPGFKIVKFFGNHSQDPDEKCQRTDLPVVHPNTNFGFELSLDENIPVHVERVCFQVVLHYTTPIGQNRTRIHTVAVPVTDSLLAVAKSVDQQCLAAYLTKLTAEELLTKKQSQDVICQHLKHKCDSISASYRSALALLSLMAPYKNRYGDDSGGAMKDLKSLLLYVTSVLQSGTQQLKNRSTDDCVSILEQWRVLPVSQLISFLFSRLYEVSNRKTIHLLDARWEELKSSNAYLLDMENVIYFIIGRNVSYSFLTDVFGVLDYDGVPDELNELPMLLTQRSNTLRCFVAQLQSQKCHRALFQIVKEESSITDLLENLLLNFTQ</sequence>
<keyword evidence="7" id="KW-1185">Reference proteome</keyword>
<evidence type="ECO:0000313" key="6">
    <source>
        <dbReference type="EMBL" id="KAK4010790.1"/>
    </source>
</evidence>
<evidence type="ECO:0000313" key="7">
    <source>
        <dbReference type="Proteomes" id="UP001234178"/>
    </source>
</evidence>
<reference evidence="6 7" key="1">
    <citation type="journal article" date="2023" name="Nucleic Acids Res.">
        <title>The hologenome of Daphnia magna reveals possible DNA methylation and microbiome-mediated evolution of the host genome.</title>
        <authorList>
            <person name="Chaturvedi A."/>
            <person name="Li X."/>
            <person name="Dhandapani V."/>
            <person name="Marshall H."/>
            <person name="Kissane S."/>
            <person name="Cuenca-Cambronero M."/>
            <person name="Asole G."/>
            <person name="Calvet F."/>
            <person name="Ruiz-Romero M."/>
            <person name="Marangio P."/>
            <person name="Guigo R."/>
            <person name="Rago D."/>
            <person name="Mirbahai L."/>
            <person name="Eastwood N."/>
            <person name="Colbourne J.K."/>
            <person name="Zhou J."/>
            <person name="Mallon E."/>
            <person name="Orsini L."/>
        </authorList>
    </citation>
    <scope>NUCLEOTIDE SEQUENCE [LARGE SCALE GENOMIC DNA]</scope>
    <source>
        <strain evidence="6">LRV0_1</strain>
    </source>
</reference>